<comment type="caution">
    <text evidence="1">The sequence shown here is derived from an EMBL/GenBank/DDBJ whole genome shotgun (WGS) entry which is preliminary data.</text>
</comment>
<name>A0AAD9Z6S0_9LECA</name>
<accession>A0AAD9Z6S0</accession>
<evidence type="ECO:0000313" key="2">
    <source>
        <dbReference type="Proteomes" id="UP001276659"/>
    </source>
</evidence>
<dbReference type="AlphaFoldDB" id="A0AAD9Z6S0"/>
<proteinExistence type="predicted"/>
<reference evidence="1" key="1">
    <citation type="submission" date="2022-11" db="EMBL/GenBank/DDBJ databases">
        <title>Chromosomal genome sequence assembly and mating type (MAT) locus characterization of the leprose asexual lichenized fungus Lepraria neglecta (Nyl.) Erichsen.</title>
        <authorList>
            <person name="Allen J.L."/>
            <person name="Pfeffer B."/>
        </authorList>
    </citation>
    <scope>NUCLEOTIDE SEQUENCE</scope>
    <source>
        <strain evidence="1">Allen 5258</strain>
    </source>
</reference>
<dbReference type="Proteomes" id="UP001276659">
    <property type="component" value="Unassembled WGS sequence"/>
</dbReference>
<gene>
    <name evidence="1" type="ORF">OEA41_005973</name>
</gene>
<protein>
    <submittedName>
        <fullName evidence="1">Uncharacterized protein</fullName>
    </submittedName>
</protein>
<evidence type="ECO:0000313" key="1">
    <source>
        <dbReference type="EMBL" id="KAK3172649.1"/>
    </source>
</evidence>
<keyword evidence="2" id="KW-1185">Reference proteome</keyword>
<sequence>MAHGHESLFESALLMTMLNPPGADSLEPVAKRMKEKIMKIVETFHKIPETIRIAEDRLADYPDDELLYGAATGLFIAVLRAIEGMLGWLVGTSTWKMIGSILSEPLSERPVDVGLEDVPDQTERLLNRVTTLQSMAVQRIDGNLENVKGGAETIRSSAQHTEKMTGAMHTVVNETYPSVHTMKSKIFQRLEAQTGMLSLLQEENRKSEWNRKRDALEIQSLKKEIQMTRLEAVKQRHKPELEPLPCMALDFT</sequence>
<organism evidence="1 2">
    <name type="scientific">Lepraria neglecta</name>
    <dbReference type="NCBI Taxonomy" id="209136"/>
    <lineage>
        <taxon>Eukaryota</taxon>
        <taxon>Fungi</taxon>
        <taxon>Dikarya</taxon>
        <taxon>Ascomycota</taxon>
        <taxon>Pezizomycotina</taxon>
        <taxon>Lecanoromycetes</taxon>
        <taxon>OSLEUM clade</taxon>
        <taxon>Lecanoromycetidae</taxon>
        <taxon>Lecanorales</taxon>
        <taxon>Lecanorineae</taxon>
        <taxon>Stereocaulaceae</taxon>
        <taxon>Lepraria</taxon>
    </lineage>
</organism>
<dbReference type="EMBL" id="JASNWA010000007">
    <property type="protein sequence ID" value="KAK3172649.1"/>
    <property type="molecule type" value="Genomic_DNA"/>
</dbReference>